<evidence type="ECO:0000313" key="2">
    <source>
        <dbReference type="EMBL" id="BAT58865.1"/>
    </source>
</evidence>
<dbReference type="EMBL" id="AP014946">
    <property type="protein sequence ID" value="BAT58865.1"/>
    <property type="molecule type" value="Genomic_DNA"/>
</dbReference>
<feature type="region of interest" description="Disordered" evidence="1">
    <location>
        <begin position="1"/>
        <end position="31"/>
    </location>
</feature>
<dbReference type="AlphaFoldDB" id="A0A0S3PSE7"/>
<keyword evidence="3" id="KW-1185">Reference proteome</keyword>
<organism evidence="2 3">
    <name type="scientific">Variibacter gotjawalensis</name>
    <dbReference type="NCBI Taxonomy" id="1333996"/>
    <lineage>
        <taxon>Bacteria</taxon>
        <taxon>Pseudomonadati</taxon>
        <taxon>Pseudomonadota</taxon>
        <taxon>Alphaproteobacteria</taxon>
        <taxon>Hyphomicrobiales</taxon>
        <taxon>Nitrobacteraceae</taxon>
        <taxon>Variibacter</taxon>
    </lineage>
</organism>
<name>A0A0S3PSE7_9BRAD</name>
<gene>
    <name evidence="2" type="ORF">GJW-30_1_01392</name>
</gene>
<proteinExistence type="predicted"/>
<dbReference type="KEGG" id="vgo:GJW-30_1_01392"/>
<sequence>MKKGVAPMPSRAEAKNEATSRAARQLIDSETAARLAKTNRLRAARLAQEAPEGVEPQKQKQG</sequence>
<protein>
    <submittedName>
        <fullName evidence="2">Uncharacterized protein</fullName>
    </submittedName>
</protein>
<reference evidence="2 3" key="1">
    <citation type="submission" date="2015-08" db="EMBL/GenBank/DDBJ databases">
        <title>Investigation of the bacterial diversity of lava forest soil.</title>
        <authorList>
            <person name="Lee J.S."/>
        </authorList>
    </citation>
    <scope>NUCLEOTIDE SEQUENCE [LARGE SCALE GENOMIC DNA]</scope>
    <source>
        <strain evidence="2 3">GJW-30</strain>
    </source>
</reference>
<dbReference type="Proteomes" id="UP000236884">
    <property type="component" value="Chromosome"/>
</dbReference>
<evidence type="ECO:0000256" key="1">
    <source>
        <dbReference type="SAM" id="MobiDB-lite"/>
    </source>
</evidence>
<accession>A0A0S3PSE7</accession>
<evidence type="ECO:0000313" key="3">
    <source>
        <dbReference type="Proteomes" id="UP000236884"/>
    </source>
</evidence>